<dbReference type="GO" id="GO:0071978">
    <property type="term" value="P:bacterial-type flagellum-dependent swarming motility"/>
    <property type="evidence" value="ECO:0007669"/>
    <property type="project" value="TreeGrafter"/>
</dbReference>
<dbReference type="EMBL" id="WEID01000015">
    <property type="protein sequence ID" value="KAB8138731.1"/>
    <property type="molecule type" value="Genomic_DNA"/>
</dbReference>
<dbReference type="PANTHER" id="PTHR30435">
    <property type="entry name" value="FLAGELLAR PROTEIN"/>
    <property type="match status" value="1"/>
</dbReference>
<dbReference type="AlphaFoldDB" id="A0A7C8KW45"/>
<dbReference type="OrthoDB" id="9792068at2"/>
<dbReference type="PIRSF" id="PIRSF002889">
    <property type="entry name" value="Rod_FlgB"/>
    <property type="match status" value="1"/>
</dbReference>
<evidence type="ECO:0000313" key="8">
    <source>
        <dbReference type="EMBL" id="KAB8138731.1"/>
    </source>
</evidence>
<evidence type="ECO:0000259" key="7">
    <source>
        <dbReference type="Pfam" id="PF00460"/>
    </source>
</evidence>
<evidence type="ECO:0000256" key="1">
    <source>
        <dbReference type="ARBA" id="ARBA00004117"/>
    </source>
</evidence>
<evidence type="ECO:0000313" key="9">
    <source>
        <dbReference type="Proteomes" id="UP000480246"/>
    </source>
</evidence>
<dbReference type="GO" id="GO:0030694">
    <property type="term" value="C:bacterial-type flagellum basal body, rod"/>
    <property type="evidence" value="ECO:0007669"/>
    <property type="project" value="InterPro"/>
</dbReference>
<comment type="similarity">
    <text evidence="2 6">Belongs to the flagella basal body rod proteins family.</text>
</comment>
<comment type="subcellular location">
    <subcellularLocation>
        <location evidence="1 6">Bacterial flagellum basal body</location>
    </subcellularLocation>
</comment>
<proteinExistence type="inferred from homology"/>
<organism evidence="8 9">
    <name type="scientific">Gracilibacillus oryzae</name>
    <dbReference type="NCBI Taxonomy" id="1672701"/>
    <lineage>
        <taxon>Bacteria</taxon>
        <taxon>Bacillati</taxon>
        <taxon>Bacillota</taxon>
        <taxon>Bacilli</taxon>
        <taxon>Bacillales</taxon>
        <taxon>Bacillaceae</taxon>
        <taxon>Gracilibacillus</taxon>
    </lineage>
</organism>
<evidence type="ECO:0000256" key="4">
    <source>
        <dbReference type="ARBA" id="ARBA00023143"/>
    </source>
</evidence>
<dbReference type="Pfam" id="PF00460">
    <property type="entry name" value="Flg_bb_rod"/>
    <property type="match status" value="1"/>
</dbReference>
<reference evidence="8 9" key="1">
    <citation type="submission" date="2019-10" db="EMBL/GenBank/DDBJ databases">
        <title>Gracilibacillus sp. nov. isolated from rice seeds.</title>
        <authorList>
            <person name="He S."/>
        </authorList>
    </citation>
    <scope>NUCLEOTIDE SEQUENCE [LARGE SCALE GENOMIC DNA]</scope>
    <source>
        <strain evidence="8 9">TD8</strain>
    </source>
</reference>
<protein>
    <recommendedName>
        <fullName evidence="3 6">Flagellar basal body rod protein FlgB</fullName>
    </recommendedName>
</protein>
<evidence type="ECO:0000256" key="3">
    <source>
        <dbReference type="ARBA" id="ARBA00014376"/>
    </source>
</evidence>
<sequence>MNFMTVFVKMEVKSMFFSNTIQALEQSIHYSSTKNQTIANNIANVDTPNYKAKNVVFKEILNEELGHNFQAKRTNERHIVFGNDNTKNYNIVTNNSTTYNHNGNNVDIDKEMSELAKNQIYYQAVVDRLNGKFNSLKTVIRGGN</sequence>
<gene>
    <name evidence="8" type="primary">flgB</name>
    <name evidence="8" type="ORF">F9U64_03695</name>
</gene>
<dbReference type="Proteomes" id="UP000480246">
    <property type="component" value="Unassembled WGS sequence"/>
</dbReference>
<name>A0A7C8KW45_9BACI</name>
<dbReference type="InterPro" id="IPR001444">
    <property type="entry name" value="Flag_bb_rod_N"/>
</dbReference>
<dbReference type="PANTHER" id="PTHR30435:SF12">
    <property type="entry name" value="FLAGELLAR BASAL BODY ROD PROTEIN FLGB"/>
    <property type="match status" value="1"/>
</dbReference>
<evidence type="ECO:0000256" key="6">
    <source>
        <dbReference type="PIRNR" id="PIRNR002889"/>
    </source>
</evidence>
<keyword evidence="8" id="KW-0969">Cilium</keyword>
<evidence type="ECO:0000256" key="5">
    <source>
        <dbReference type="ARBA" id="ARBA00024934"/>
    </source>
</evidence>
<keyword evidence="9" id="KW-1185">Reference proteome</keyword>
<dbReference type="InterPro" id="IPR006300">
    <property type="entry name" value="FlgB"/>
</dbReference>
<dbReference type="NCBIfam" id="TIGR01396">
    <property type="entry name" value="FlgB"/>
    <property type="match status" value="1"/>
</dbReference>
<keyword evidence="4 6" id="KW-0975">Bacterial flagellum</keyword>
<comment type="subunit">
    <text evidence="6">The basal body constitutes a major portion of the flagellar organelle and consists of a number of rings mounted on a central rod.</text>
</comment>
<feature type="domain" description="Flagellar basal body rod protein N-terminal" evidence="7">
    <location>
        <begin position="37"/>
        <end position="51"/>
    </location>
</feature>
<comment type="caution">
    <text evidence="8">The sequence shown here is derived from an EMBL/GenBank/DDBJ whole genome shotgun (WGS) entry which is preliminary data.</text>
</comment>
<keyword evidence="8" id="KW-0966">Cell projection</keyword>
<accession>A0A7C8KW45</accession>
<comment type="function">
    <text evidence="5 6">Structural component of flagellum, the bacterial motility apparatus. Part of the rod structure of flagellar basal body.</text>
</comment>
<keyword evidence="8" id="KW-0282">Flagellum</keyword>
<evidence type="ECO:0000256" key="2">
    <source>
        <dbReference type="ARBA" id="ARBA00009677"/>
    </source>
</evidence>